<accession>S7NTB8</accession>
<dbReference type="PANTHER" id="PTHR16263">
    <property type="entry name" value="TETRATRICOPEPTIDE REPEAT PROTEIN 38"/>
    <property type="match status" value="1"/>
</dbReference>
<protein>
    <recommendedName>
        <fullName evidence="2">Tetratricopeptide repeat protein 38</fullName>
    </recommendedName>
</protein>
<keyword evidence="6" id="KW-1185">Reference proteome</keyword>
<evidence type="ECO:0000313" key="5">
    <source>
        <dbReference type="EMBL" id="EPQ20105.1"/>
    </source>
</evidence>
<proteinExistence type="inferred from homology"/>
<comment type="similarity">
    <text evidence="1">Belongs to the TTC38 family.</text>
</comment>
<dbReference type="Proteomes" id="UP000052978">
    <property type="component" value="Unassembled WGS sequence"/>
</dbReference>
<organism evidence="5 6">
    <name type="scientific">Myotis brandtii</name>
    <name type="common">Brandt's bat</name>
    <dbReference type="NCBI Taxonomy" id="109478"/>
    <lineage>
        <taxon>Eukaryota</taxon>
        <taxon>Metazoa</taxon>
        <taxon>Chordata</taxon>
        <taxon>Craniata</taxon>
        <taxon>Vertebrata</taxon>
        <taxon>Euteleostomi</taxon>
        <taxon>Mammalia</taxon>
        <taxon>Eutheria</taxon>
        <taxon>Laurasiatheria</taxon>
        <taxon>Chiroptera</taxon>
        <taxon>Yangochiroptera</taxon>
        <taxon>Vespertilionidae</taxon>
        <taxon>Myotis</taxon>
    </lineage>
</organism>
<evidence type="ECO:0000313" key="6">
    <source>
        <dbReference type="Proteomes" id="UP000052978"/>
    </source>
</evidence>
<gene>
    <name evidence="5" type="ORF">D623_10011675</name>
</gene>
<reference evidence="5 6" key="1">
    <citation type="journal article" date="2013" name="Nat. Commun.">
        <title>Genome analysis reveals insights into physiology and longevity of the Brandt's bat Myotis brandtii.</title>
        <authorList>
            <person name="Seim I."/>
            <person name="Fang X."/>
            <person name="Xiong Z."/>
            <person name="Lobanov A.V."/>
            <person name="Huang Z."/>
            <person name="Ma S."/>
            <person name="Feng Y."/>
            <person name="Turanov A.A."/>
            <person name="Zhu Y."/>
            <person name="Lenz T.L."/>
            <person name="Gerashchenko M.V."/>
            <person name="Fan D."/>
            <person name="Hee Yim S."/>
            <person name="Yao X."/>
            <person name="Jordan D."/>
            <person name="Xiong Y."/>
            <person name="Ma Y."/>
            <person name="Lyapunov A.N."/>
            <person name="Chen G."/>
            <person name="Kulakova O.I."/>
            <person name="Sun Y."/>
            <person name="Lee S.G."/>
            <person name="Bronson R.T."/>
            <person name="Moskalev A.A."/>
            <person name="Sunyaev S.R."/>
            <person name="Zhang G."/>
            <person name="Krogh A."/>
            <person name="Wang J."/>
            <person name="Gladyshev V.N."/>
        </authorList>
    </citation>
    <scope>NUCLEOTIDE SEQUENCE [LARGE SCALE GENOMIC DNA]</scope>
</reference>
<evidence type="ECO:0000256" key="3">
    <source>
        <dbReference type="ARBA" id="ARBA00022737"/>
    </source>
</evidence>
<dbReference type="InterPro" id="IPR033891">
    <property type="entry name" value="TTC38"/>
</dbReference>
<keyword evidence="3" id="KW-0677">Repeat</keyword>
<evidence type="ECO:0000256" key="1">
    <source>
        <dbReference type="ARBA" id="ARBA00005857"/>
    </source>
</evidence>
<dbReference type="InterPro" id="IPR011990">
    <property type="entry name" value="TPR-like_helical_dom_sf"/>
</dbReference>
<dbReference type="PANTHER" id="PTHR16263:SF4">
    <property type="entry name" value="TETRATRICOPEPTIDE REPEAT PROTEIN 38"/>
    <property type="match status" value="1"/>
</dbReference>
<evidence type="ECO:0000256" key="2">
    <source>
        <dbReference type="ARBA" id="ARBA00019992"/>
    </source>
</evidence>
<dbReference type="SUPFAM" id="SSF48452">
    <property type="entry name" value="TPR-like"/>
    <property type="match status" value="1"/>
</dbReference>
<name>S7NTB8_MYOBR</name>
<keyword evidence="4" id="KW-0802">TPR repeat</keyword>
<dbReference type="EMBL" id="KE164789">
    <property type="protein sequence ID" value="EPQ20105.1"/>
    <property type="molecule type" value="Genomic_DNA"/>
</dbReference>
<dbReference type="AlphaFoldDB" id="S7NTB8"/>
<evidence type="ECO:0000256" key="4">
    <source>
        <dbReference type="ARBA" id="ARBA00022803"/>
    </source>
</evidence>
<sequence>MLALKFSHDAYFYLGYQEQMRDSAARVYPFWTPGVPLSSYVKGIYSFGLMETNLYDQAEKLAKEALSVTPTDAWSVHTVAHIHEMKAEVKAGLDFMQRSEAHWKDCRSVFSYVKGIYSFGLMETNLYDQAEKLAKEALSVTPTDAWSVHTVAHIHEMKAEVKAGLDFMQRSEAHWKGSDMLACHNYWHWALYLIEKGEYEAALTIYDDHILPSLRASGAMLDVVDSCSMLYRLQMEGVSVGERWRDVLPVTREHSRDHILLFNDAHFLMASLGARDAQTTQELLTSLQEASEDVFSQLLIHAALQCTSGPHRNVARSLLMERDALKPNSPLTERLMRKAAAVHLLQ</sequence>
<dbReference type="Gene3D" id="1.25.40.10">
    <property type="entry name" value="Tetratricopeptide repeat domain"/>
    <property type="match status" value="1"/>
</dbReference>
<dbReference type="eggNOG" id="KOG2610">
    <property type="taxonomic scope" value="Eukaryota"/>
</dbReference>